<gene>
    <name evidence="2" type="ORF">Shyd_13710</name>
</gene>
<accession>A0ABQ3P4R8</accession>
<feature type="region of interest" description="Disordered" evidence="1">
    <location>
        <begin position="133"/>
        <end position="220"/>
    </location>
</feature>
<dbReference type="EMBL" id="BNDW01000004">
    <property type="protein sequence ID" value="GHI20000.1"/>
    <property type="molecule type" value="Genomic_DNA"/>
</dbReference>
<organism evidence="2 3">
    <name type="scientific">Streptomyces hydrogenans</name>
    <dbReference type="NCBI Taxonomy" id="1873719"/>
    <lineage>
        <taxon>Bacteria</taxon>
        <taxon>Bacillati</taxon>
        <taxon>Actinomycetota</taxon>
        <taxon>Actinomycetes</taxon>
        <taxon>Kitasatosporales</taxon>
        <taxon>Streptomycetaceae</taxon>
        <taxon>Streptomyces</taxon>
    </lineage>
</organism>
<comment type="caution">
    <text evidence="2">The sequence shown here is derived from an EMBL/GenBank/DDBJ whole genome shotgun (WGS) entry which is preliminary data.</text>
</comment>
<dbReference type="Proteomes" id="UP001052739">
    <property type="component" value="Unassembled WGS sequence"/>
</dbReference>
<reference evidence="2" key="1">
    <citation type="submission" date="2024-05" db="EMBL/GenBank/DDBJ databases">
        <title>Whole genome shotgun sequence of Streptomyces hydrogenans NBRC 13475.</title>
        <authorList>
            <person name="Komaki H."/>
            <person name="Tamura T."/>
        </authorList>
    </citation>
    <scope>NUCLEOTIDE SEQUENCE</scope>
    <source>
        <strain evidence="2">NBRC 13475</strain>
    </source>
</reference>
<dbReference type="Pfam" id="PF19594">
    <property type="entry name" value="DUF6099"/>
    <property type="match status" value="1"/>
</dbReference>
<keyword evidence="3" id="KW-1185">Reference proteome</keyword>
<feature type="compositionally biased region" description="Basic and acidic residues" evidence="1">
    <location>
        <begin position="174"/>
        <end position="220"/>
    </location>
</feature>
<dbReference type="InterPro" id="IPR046081">
    <property type="entry name" value="DUF6099"/>
</dbReference>
<feature type="compositionally biased region" description="Basic and acidic residues" evidence="1">
    <location>
        <begin position="133"/>
        <end position="151"/>
    </location>
</feature>
<sequence length="220" mass="23724">MEAERLVLAGLHALAESGTAHDIVAEAWQARALAQAIGSHLALCGPLELRSEARGLSEAGEYPAWGASGPRAARLTEVGDPRSALTALGELLGEVGIALVGVASVTDDEGLYWQCMEAIDAADEAGDRVRGMLRRLDVREQGRARPPDPPRGRAGPSPTTPHPRPPTPRPAPEPGREPGREPEGRAGRELAREPDREPEREAGRGPYRERDQERDRARDR</sequence>
<proteinExistence type="predicted"/>
<protein>
    <submittedName>
        <fullName evidence="2">Uncharacterized protein</fullName>
    </submittedName>
</protein>
<evidence type="ECO:0000313" key="2">
    <source>
        <dbReference type="EMBL" id="GHI20000.1"/>
    </source>
</evidence>
<evidence type="ECO:0000256" key="1">
    <source>
        <dbReference type="SAM" id="MobiDB-lite"/>
    </source>
</evidence>
<name>A0ABQ3P4R8_9ACTN</name>
<evidence type="ECO:0000313" key="3">
    <source>
        <dbReference type="Proteomes" id="UP001052739"/>
    </source>
</evidence>
<feature type="compositionally biased region" description="Pro residues" evidence="1">
    <location>
        <begin position="158"/>
        <end position="173"/>
    </location>
</feature>